<dbReference type="PANTHER" id="PTHR42988:SF2">
    <property type="entry name" value="CYCLIC NUCLEOTIDE PHOSPHODIESTERASE CBUA0032-RELATED"/>
    <property type="match status" value="1"/>
</dbReference>
<dbReference type="Pfam" id="PF00149">
    <property type="entry name" value="Metallophos"/>
    <property type="match status" value="1"/>
</dbReference>
<keyword evidence="3" id="KW-0408">Iron</keyword>
<evidence type="ECO:0000313" key="8">
    <source>
        <dbReference type="Proteomes" id="UP000075320"/>
    </source>
</evidence>
<name>A0A150WRF1_BDEBC</name>
<evidence type="ECO:0000256" key="2">
    <source>
        <dbReference type="ARBA" id="ARBA00022801"/>
    </source>
</evidence>
<feature type="domain" description="Calcineurin-like phosphoesterase" evidence="6">
    <location>
        <begin position="53"/>
        <end position="220"/>
    </location>
</feature>
<evidence type="ECO:0000313" key="7">
    <source>
        <dbReference type="EMBL" id="KYG66795.1"/>
    </source>
</evidence>
<dbReference type="InterPro" id="IPR004843">
    <property type="entry name" value="Calcineurin-like_PHP"/>
</dbReference>
<keyword evidence="5" id="KW-0732">Signal</keyword>
<feature type="signal peptide" evidence="5">
    <location>
        <begin position="1"/>
        <end position="18"/>
    </location>
</feature>
<dbReference type="InterPro" id="IPR029052">
    <property type="entry name" value="Metallo-depent_PP-like"/>
</dbReference>
<evidence type="ECO:0000256" key="3">
    <source>
        <dbReference type="ARBA" id="ARBA00023004"/>
    </source>
</evidence>
<dbReference type="OrthoDB" id="5289869at2"/>
<evidence type="ECO:0000256" key="5">
    <source>
        <dbReference type="SAM" id="SignalP"/>
    </source>
</evidence>
<feature type="chain" id="PRO_5007573502" evidence="5">
    <location>
        <begin position="19"/>
        <end position="267"/>
    </location>
</feature>
<dbReference type="GO" id="GO:0046872">
    <property type="term" value="F:metal ion binding"/>
    <property type="evidence" value="ECO:0007669"/>
    <property type="project" value="UniProtKB-KW"/>
</dbReference>
<reference evidence="7 8" key="1">
    <citation type="submission" date="2016-03" db="EMBL/GenBank/DDBJ databases">
        <authorList>
            <person name="Ploux O."/>
        </authorList>
    </citation>
    <scope>NUCLEOTIDE SEQUENCE [LARGE SCALE GENOMIC DNA]</scope>
    <source>
        <strain evidence="7 8">R0</strain>
    </source>
</reference>
<evidence type="ECO:0000256" key="4">
    <source>
        <dbReference type="ARBA" id="ARBA00025742"/>
    </source>
</evidence>
<keyword evidence="1" id="KW-0479">Metal-binding</keyword>
<proteinExistence type="inferred from homology"/>
<protein>
    <submittedName>
        <fullName evidence="7">Phosphohydrolase</fullName>
    </submittedName>
</protein>
<dbReference type="PANTHER" id="PTHR42988">
    <property type="entry name" value="PHOSPHOHYDROLASE"/>
    <property type="match status" value="1"/>
</dbReference>
<comment type="caution">
    <text evidence="7">The sequence shown here is derived from an EMBL/GenBank/DDBJ whole genome shotgun (WGS) entry which is preliminary data.</text>
</comment>
<sequence length="267" mass="30289">MIQFIFLCCLFFVTSSCAPFVDSPFSDQLLRPDRNINQKSIDSLGDIEADGTIRIALFADPHQNYKDLDRVLFEINQETAIDFVVGLGDYTNSGYNLEYDQFISALDSIRFPRMMVIGNHDSVGAGPELFKKAFGPVNFYFESTSHRYIFFNGNNWENPDDFDPSWLKSAVDGTSKKIILFSHVPIMDAERFKDDVLATMQGIIADPKVQLSLNGHNHVYQLTTSNSTILLQVGRVEGHHWVILEIQGNNLCIKRMDNSESDCRTLK</sequence>
<evidence type="ECO:0000259" key="6">
    <source>
        <dbReference type="Pfam" id="PF00149"/>
    </source>
</evidence>
<organism evidence="7 8">
    <name type="scientific">Bdellovibrio bacteriovorus</name>
    <dbReference type="NCBI Taxonomy" id="959"/>
    <lineage>
        <taxon>Bacteria</taxon>
        <taxon>Pseudomonadati</taxon>
        <taxon>Bdellovibrionota</taxon>
        <taxon>Bdellovibrionia</taxon>
        <taxon>Bdellovibrionales</taxon>
        <taxon>Pseudobdellovibrionaceae</taxon>
        <taxon>Bdellovibrio</taxon>
    </lineage>
</organism>
<accession>A0A150WRF1</accession>
<dbReference type="RefSeq" id="WP_061834373.1">
    <property type="nucleotide sequence ID" value="NZ_LUKE01000001.1"/>
</dbReference>
<comment type="similarity">
    <text evidence="4">Belongs to the cyclic nucleotide phosphodiesterase class-III family.</text>
</comment>
<dbReference type="AlphaFoldDB" id="A0A150WRF1"/>
<dbReference type="InterPro" id="IPR050884">
    <property type="entry name" value="CNP_phosphodiesterase-III"/>
</dbReference>
<keyword evidence="8" id="KW-1185">Reference proteome</keyword>
<keyword evidence="2 7" id="KW-0378">Hydrolase</keyword>
<dbReference type="EMBL" id="LUKE01000001">
    <property type="protein sequence ID" value="KYG66795.1"/>
    <property type="molecule type" value="Genomic_DNA"/>
</dbReference>
<dbReference type="Gene3D" id="3.60.21.10">
    <property type="match status" value="1"/>
</dbReference>
<dbReference type="Proteomes" id="UP000075320">
    <property type="component" value="Unassembled WGS sequence"/>
</dbReference>
<dbReference type="GO" id="GO:0016787">
    <property type="term" value="F:hydrolase activity"/>
    <property type="evidence" value="ECO:0007669"/>
    <property type="project" value="UniProtKB-KW"/>
</dbReference>
<gene>
    <name evidence="7" type="ORF">AZI86_07080</name>
</gene>
<dbReference type="SUPFAM" id="SSF56300">
    <property type="entry name" value="Metallo-dependent phosphatases"/>
    <property type="match status" value="1"/>
</dbReference>
<evidence type="ECO:0000256" key="1">
    <source>
        <dbReference type="ARBA" id="ARBA00022723"/>
    </source>
</evidence>